<dbReference type="GO" id="GO:0016020">
    <property type="term" value="C:membrane"/>
    <property type="evidence" value="ECO:0007669"/>
    <property type="project" value="UniProtKB-UniRule"/>
</dbReference>
<dbReference type="Pfam" id="PF00691">
    <property type="entry name" value="OmpA"/>
    <property type="match status" value="1"/>
</dbReference>
<dbReference type="SUPFAM" id="SSF103088">
    <property type="entry name" value="OmpA-like"/>
    <property type="match status" value="1"/>
</dbReference>
<dbReference type="Proteomes" id="UP000185766">
    <property type="component" value="Unassembled WGS sequence"/>
</dbReference>
<keyword evidence="4" id="KW-1185">Reference proteome</keyword>
<gene>
    <name evidence="3" type="ORF">SAMN05216214_11653</name>
</gene>
<keyword evidence="1" id="KW-0472">Membrane</keyword>
<dbReference type="EMBL" id="FOAS01000016">
    <property type="protein sequence ID" value="SEL64969.1"/>
    <property type="molecule type" value="Genomic_DNA"/>
</dbReference>
<sequence>MKNWLIGVALLTSAGCAWVPAEKPQQPTAEALAAQQQAQLNAWLDSREAQLREALAGSRMTLERRGEHLVVTAPVDESFKRERVMLLPVTLGPLGRVAKLVQDDPDSTLQIHSHTDSSGSVALNRQLSEERAKAIAALFYLAGARSKVGLQAFGEAQPRHSNDSAEGRSANRRVELWLTRRSPTLLVQQ</sequence>
<dbReference type="PROSITE" id="PS51257">
    <property type="entry name" value="PROKAR_LIPOPROTEIN"/>
    <property type="match status" value="1"/>
</dbReference>
<protein>
    <submittedName>
        <fullName evidence="3">Outer membrane protein OmpA</fullName>
    </submittedName>
</protein>
<evidence type="ECO:0000256" key="1">
    <source>
        <dbReference type="PROSITE-ProRule" id="PRU00473"/>
    </source>
</evidence>
<dbReference type="InterPro" id="IPR036737">
    <property type="entry name" value="OmpA-like_sf"/>
</dbReference>
<proteinExistence type="predicted"/>
<dbReference type="AlphaFoldDB" id="A0A1H7RY62"/>
<dbReference type="PANTHER" id="PTHR30329">
    <property type="entry name" value="STATOR ELEMENT OF FLAGELLAR MOTOR COMPLEX"/>
    <property type="match status" value="1"/>
</dbReference>
<accession>A0A1H7RY62</accession>
<reference evidence="3 4" key="1">
    <citation type="submission" date="2016-10" db="EMBL/GenBank/DDBJ databases">
        <authorList>
            <person name="de Groot N.N."/>
        </authorList>
    </citation>
    <scope>NUCLEOTIDE SEQUENCE [LARGE SCALE GENOMIC DNA]</scope>
    <source>
        <strain evidence="3 4">JCM 19513</strain>
    </source>
</reference>
<evidence type="ECO:0000313" key="4">
    <source>
        <dbReference type="Proteomes" id="UP000185766"/>
    </source>
</evidence>
<dbReference type="PROSITE" id="PS51123">
    <property type="entry name" value="OMPA_2"/>
    <property type="match status" value="1"/>
</dbReference>
<dbReference type="RefSeq" id="WP_074870125.1">
    <property type="nucleotide sequence ID" value="NZ_FOAS01000016.1"/>
</dbReference>
<dbReference type="InterPro" id="IPR006665">
    <property type="entry name" value="OmpA-like"/>
</dbReference>
<name>A0A1H7RY62_9GAMM</name>
<feature type="domain" description="OmpA-like" evidence="2">
    <location>
        <begin position="66"/>
        <end position="182"/>
    </location>
</feature>
<organism evidence="3 4">
    <name type="scientific">Atopomonas hussainii</name>
    <dbReference type="NCBI Taxonomy" id="1429083"/>
    <lineage>
        <taxon>Bacteria</taxon>
        <taxon>Pseudomonadati</taxon>
        <taxon>Pseudomonadota</taxon>
        <taxon>Gammaproteobacteria</taxon>
        <taxon>Pseudomonadales</taxon>
        <taxon>Pseudomonadaceae</taxon>
        <taxon>Atopomonas</taxon>
    </lineage>
</organism>
<dbReference type="PANTHER" id="PTHR30329:SF20">
    <property type="entry name" value="EXPORTED PROTEIN"/>
    <property type="match status" value="1"/>
</dbReference>
<dbReference type="STRING" id="1429083.GCA_001885685_00254"/>
<evidence type="ECO:0000313" key="3">
    <source>
        <dbReference type="EMBL" id="SEL64969.1"/>
    </source>
</evidence>
<dbReference type="InterPro" id="IPR050330">
    <property type="entry name" value="Bact_OuterMem_StrucFunc"/>
</dbReference>
<dbReference type="Gene3D" id="3.30.1330.60">
    <property type="entry name" value="OmpA-like domain"/>
    <property type="match status" value="1"/>
</dbReference>
<evidence type="ECO:0000259" key="2">
    <source>
        <dbReference type="PROSITE" id="PS51123"/>
    </source>
</evidence>
<dbReference type="CDD" id="cd07185">
    <property type="entry name" value="OmpA_C-like"/>
    <property type="match status" value="1"/>
</dbReference>